<protein>
    <submittedName>
        <fullName evidence="2">Uncharacterized protein</fullName>
    </submittedName>
</protein>
<reference evidence="2 3" key="1">
    <citation type="submission" date="2024-04" db="EMBL/GenBank/DDBJ databases">
        <authorList>
            <person name="Waldvogel A.-M."/>
            <person name="Schoenle A."/>
        </authorList>
    </citation>
    <scope>NUCLEOTIDE SEQUENCE [LARGE SCALE GENOMIC DNA]</scope>
</reference>
<dbReference type="EMBL" id="OZ035829">
    <property type="protein sequence ID" value="CAL1611778.1"/>
    <property type="molecule type" value="Genomic_DNA"/>
</dbReference>
<dbReference type="AlphaFoldDB" id="A0AAV2MEH7"/>
<gene>
    <name evidence="2" type="ORF">KC01_LOCUS38169</name>
</gene>
<keyword evidence="3" id="KW-1185">Reference proteome</keyword>
<name>A0AAV2MEH7_KNICA</name>
<organism evidence="2 3">
    <name type="scientific">Knipowitschia caucasica</name>
    <name type="common">Caucasian dwarf goby</name>
    <name type="synonym">Pomatoschistus caucasicus</name>
    <dbReference type="NCBI Taxonomy" id="637954"/>
    <lineage>
        <taxon>Eukaryota</taxon>
        <taxon>Metazoa</taxon>
        <taxon>Chordata</taxon>
        <taxon>Craniata</taxon>
        <taxon>Vertebrata</taxon>
        <taxon>Euteleostomi</taxon>
        <taxon>Actinopterygii</taxon>
        <taxon>Neopterygii</taxon>
        <taxon>Teleostei</taxon>
        <taxon>Neoteleostei</taxon>
        <taxon>Acanthomorphata</taxon>
        <taxon>Gobiaria</taxon>
        <taxon>Gobiiformes</taxon>
        <taxon>Gobioidei</taxon>
        <taxon>Gobiidae</taxon>
        <taxon>Gobiinae</taxon>
        <taxon>Knipowitschia</taxon>
    </lineage>
</organism>
<accession>A0AAV2MEH7</accession>
<dbReference type="Proteomes" id="UP001497482">
    <property type="component" value="Chromosome 7"/>
</dbReference>
<proteinExistence type="predicted"/>
<feature type="region of interest" description="Disordered" evidence="1">
    <location>
        <begin position="1"/>
        <end position="39"/>
    </location>
</feature>
<evidence type="ECO:0000256" key="1">
    <source>
        <dbReference type="SAM" id="MobiDB-lite"/>
    </source>
</evidence>
<evidence type="ECO:0000313" key="2">
    <source>
        <dbReference type="EMBL" id="CAL1611778.1"/>
    </source>
</evidence>
<sequence length="106" mass="12510">MNDDRTVITSRKVIRSRQPRSSSTKGRRRRLKAEDGSPWRERVYRKATVTSTRSAPWRVPRRSPPVNPPVMKLNEAWRALHPCSWKWVITGGPWKHRRPTITRSSR</sequence>
<evidence type="ECO:0000313" key="3">
    <source>
        <dbReference type="Proteomes" id="UP001497482"/>
    </source>
</evidence>